<dbReference type="STRING" id="1618436.UV59_C0012G0003"/>
<accession>A0A0G1EPG1</accession>
<name>A0A0G1EPG1_9BACT</name>
<dbReference type="AlphaFoldDB" id="A0A0G1EPG1"/>
<dbReference type="InterPro" id="IPR027434">
    <property type="entry name" value="Homing_endonucl"/>
</dbReference>
<reference evidence="2 3" key="1">
    <citation type="journal article" date="2015" name="Nature">
        <title>rRNA introns, odd ribosomes, and small enigmatic genomes across a large radiation of phyla.</title>
        <authorList>
            <person name="Brown C.T."/>
            <person name="Hug L.A."/>
            <person name="Thomas B.C."/>
            <person name="Sharon I."/>
            <person name="Castelle C.J."/>
            <person name="Singh A."/>
            <person name="Wilkins M.J."/>
            <person name="Williams K.H."/>
            <person name="Banfield J.F."/>
        </authorList>
    </citation>
    <scope>NUCLEOTIDE SEQUENCE [LARGE SCALE GENOMIC DNA]</scope>
</reference>
<evidence type="ECO:0000259" key="1">
    <source>
        <dbReference type="Pfam" id="PF00961"/>
    </source>
</evidence>
<dbReference type="Pfam" id="PF00961">
    <property type="entry name" value="LAGLIDADG_1"/>
    <property type="match status" value="1"/>
</dbReference>
<protein>
    <recommendedName>
        <fullName evidence="1">Homing endonuclease LAGLIDADG domain-containing protein</fullName>
    </recommendedName>
</protein>
<evidence type="ECO:0000313" key="2">
    <source>
        <dbReference type="EMBL" id="KKS84911.1"/>
    </source>
</evidence>
<dbReference type="InterPro" id="IPR051289">
    <property type="entry name" value="LAGLIDADG_Endonuclease"/>
</dbReference>
<dbReference type="SUPFAM" id="SSF55608">
    <property type="entry name" value="Homing endonucleases"/>
    <property type="match status" value="1"/>
</dbReference>
<feature type="domain" description="Homing endonuclease LAGLIDADG" evidence="1">
    <location>
        <begin position="43"/>
        <end position="147"/>
    </location>
</feature>
<gene>
    <name evidence="2" type="ORF">UV59_C0012G0003</name>
</gene>
<dbReference type="Proteomes" id="UP000034543">
    <property type="component" value="Unassembled WGS sequence"/>
</dbReference>
<dbReference type="EMBL" id="LCFB01000012">
    <property type="protein sequence ID" value="KKS84911.1"/>
    <property type="molecule type" value="Genomic_DNA"/>
</dbReference>
<dbReference type="PANTHER" id="PTHR36181:SF4">
    <property type="entry name" value="LAGLIDADG ENDONUCLEASE"/>
    <property type="match status" value="1"/>
</dbReference>
<organism evidence="2 3">
    <name type="scientific">Candidatus Gottesmanbacteria bacterium GW2011_GWA1_43_11</name>
    <dbReference type="NCBI Taxonomy" id="1618436"/>
    <lineage>
        <taxon>Bacteria</taxon>
        <taxon>Candidatus Gottesmaniibacteriota</taxon>
    </lineage>
</organism>
<dbReference type="InterPro" id="IPR004860">
    <property type="entry name" value="LAGLIDADG_dom"/>
</dbReference>
<evidence type="ECO:0000313" key="3">
    <source>
        <dbReference type="Proteomes" id="UP000034543"/>
    </source>
</evidence>
<proteinExistence type="predicted"/>
<comment type="caution">
    <text evidence="2">The sequence shown here is derived from an EMBL/GenBank/DDBJ whole genome shotgun (WGS) entry which is preliminary data.</text>
</comment>
<dbReference type="Gene3D" id="3.10.28.10">
    <property type="entry name" value="Homing endonucleases"/>
    <property type="match status" value="1"/>
</dbReference>
<dbReference type="PANTHER" id="PTHR36181">
    <property type="entry name" value="INTRON-ENCODED ENDONUCLEASE AI3-RELATED"/>
    <property type="match status" value="1"/>
</dbReference>
<sequence>MEKKIWLYAGTSDEFYATMVTMYLSDNAINADNQQERLDPWWIVGFVDGEGCFSISTFKNDTCKSGFQTFPEFVITQGEKSKSALEAIKIYFGCGGLYINRRYDNHKYNLFRYCVRKREHLENIIIPFFKKYPLQSAKREQFESFSKRFYDLKSSTTIRQDPW</sequence>
<dbReference type="GO" id="GO:0004519">
    <property type="term" value="F:endonuclease activity"/>
    <property type="evidence" value="ECO:0007669"/>
    <property type="project" value="InterPro"/>
</dbReference>